<protein>
    <submittedName>
        <fullName evidence="6">IclR family transcriptional regulator</fullName>
    </submittedName>
</protein>
<evidence type="ECO:0000256" key="2">
    <source>
        <dbReference type="ARBA" id="ARBA00023125"/>
    </source>
</evidence>
<feature type="domain" description="HTH iclR-type" evidence="4">
    <location>
        <begin position="4"/>
        <end position="71"/>
    </location>
</feature>
<dbReference type="InterPro" id="IPR029016">
    <property type="entry name" value="GAF-like_dom_sf"/>
</dbReference>
<gene>
    <name evidence="6" type="ORF">MU0050_003239</name>
</gene>
<dbReference type="PANTHER" id="PTHR30136">
    <property type="entry name" value="HELIX-TURN-HELIX TRANSCRIPTIONAL REGULATOR, ICLR FAMILY"/>
    <property type="match status" value="1"/>
</dbReference>
<evidence type="ECO:0000259" key="5">
    <source>
        <dbReference type="PROSITE" id="PS51078"/>
    </source>
</evidence>
<keyword evidence="2" id="KW-0238">DNA-binding</keyword>
<organism evidence="6 7">
    <name type="scientific">[Mycobacterium] wendilense</name>
    <dbReference type="NCBI Taxonomy" id="3064284"/>
    <lineage>
        <taxon>Bacteria</taxon>
        <taxon>Bacillati</taxon>
        <taxon>Actinomycetota</taxon>
        <taxon>Actinomycetes</taxon>
        <taxon>Mycobacteriales</taxon>
        <taxon>Mycobacteriaceae</taxon>
        <taxon>Mycolicibacter</taxon>
    </lineage>
</organism>
<evidence type="ECO:0000256" key="1">
    <source>
        <dbReference type="ARBA" id="ARBA00023015"/>
    </source>
</evidence>
<evidence type="ECO:0000256" key="3">
    <source>
        <dbReference type="ARBA" id="ARBA00023163"/>
    </source>
</evidence>
<keyword evidence="3" id="KW-0804">Transcription</keyword>
<dbReference type="Gene3D" id="3.30.450.40">
    <property type="match status" value="1"/>
</dbReference>
<reference evidence="6 7" key="1">
    <citation type="submission" date="2023-08" db="EMBL/GenBank/DDBJ databases">
        <authorList>
            <person name="Folkvardsen B D."/>
            <person name="Norman A."/>
        </authorList>
    </citation>
    <scope>NUCLEOTIDE SEQUENCE [LARGE SCALE GENOMIC DNA]</scope>
    <source>
        <strain evidence="6 7">Mu0050</strain>
    </source>
</reference>
<proteinExistence type="predicted"/>
<sequence length="251" mass="26898">MKTETVLGKAVTILRAFTMDDQAVSLAELVRRTGLHKATVHRLCGELTGLRLLDKTAAGYRLSSGLFELGMRASVERGLLELAMPFLQDLYGRTREIVHLGVQEGSDVVYIAKIGGHRQARSPSRVGGRMPMHCTGIGKVLLAHAPEEVRADVLRRPLPRRTPHTVVAPGLLRRQLDGVLATGVAFEREESSLGITCVAAPVFGPDDNAIAAISVTGPVPRFRPEAHVDAIRAAAAALGVTLARRAALTGR</sequence>
<feature type="domain" description="IclR-ED" evidence="5">
    <location>
        <begin position="65"/>
        <end position="248"/>
    </location>
</feature>
<dbReference type="InterPro" id="IPR050707">
    <property type="entry name" value="HTH_MetabolicPath_Reg"/>
</dbReference>
<name>A0ABN9P3F5_9MYCO</name>
<dbReference type="PANTHER" id="PTHR30136:SF24">
    <property type="entry name" value="HTH-TYPE TRANSCRIPTIONAL REPRESSOR ALLR"/>
    <property type="match status" value="1"/>
</dbReference>
<dbReference type="InterPro" id="IPR036390">
    <property type="entry name" value="WH_DNA-bd_sf"/>
</dbReference>
<dbReference type="Gene3D" id="1.10.10.10">
    <property type="entry name" value="Winged helix-like DNA-binding domain superfamily/Winged helix DNA-binding domain"/>
    <property type="match status" value="1"/>
</dbReference>
<evidence type="ECO:0000313" key="6">
    <source>
        <dbReference type="EMBL" id="CAJ1584541.1"/>
    </source>
</evidence>
<dbReference type="InterPro" id="IPR036388">
    <property type="entry name" value="WH-like_DNA-bd_sf"/>
</dbReference>
<dbReference type="InterPro" id="IPR005471">
    <property type="entry name" value="Tscrpt_reg_IclR_N"/>
</dbReference>
<dbReference type="Proteomes" id="UP001190466">
    <property type="component" value="Chromosome"/>
</dbReference>
<dbReference type="SUPFAM" id="SSF46785">
    <property type="entry name" value="Winged helix' DNA-binding domain"/>
    <property type="match status" value="1"/>
</dbReference>
<dbReference type="PROSITE" id="PS51077">
    <property type="entry name" value="HTH_ICLR"/>
    <property type="match status" value="1"/>
</dbReference>
<dbReference type="PROSITE" id="PS51078">
    <property type="entry name" value="ICLR_ED"/>
    <property type="match status" value="1"/>
</dbReference>
<dbReference type="Pfam" id="PF01614">
    <property type="entry name" value="IclR_C"/>
    <property type="match status" value="1"/>
</dbReference>
<evidence type="ECO:0000259" key="4">
    <source>
        <dbReference type="PROSITE" id="PS51077"/>
    </source>
</evidence>
<accession>A0ABN9P3F5</accession>
<dbReference type="InterPro" id="IPR014757">
    <property type="entry name" value="Tscrpt_reg_IclR_C"/>
</dbReference>
<dbReference type="SMART" id="SM00346">
    <property type="entry name" value="HTH_ICLR"/>
    <property type="match status" value="1"/>
</dbReference>
<dbReference type="Pfam" id="PF09339">
    <property type="entry name" value="HTH_IclR"/>
    <property type="match status" value="1"/>
</dbReference>
<keyword evidence="7" id="KW-1185">Reference proteome</keyword>
<dbReference type="SUPFAM" id="SSF55781">
    <property type="entry name" value="GAF domain-like"/>
    <property type="match status" value="1"/>
</dbReference>
<keyword evidence="1" id="KW-0805">Transcription regulation</keyword>
<evidence type="ECO:0000313" key="7">
    <source>
        <dbReference type="Proteomes" id="UP001190466"/>
    </source>
</evidence>
<dbReference type="EMBL" id="OY726395">
    <property type="protein sequence ID" value="CAJ1584541.1"/>
    <property type="molecule type" value="Genomic_DNA"/>
</dbReference>